<dbReference type="AlphaFoldDB" id="A0AAU9VNV9"/>
<protein>
    <submittedName>
        <fullName evidence="2">Uncharacterized protein</fullName>
    </submittedName>
</protein>
<evidence type="ECO:0000313" key="3">
    <source>
        <dbReference type="Proteomes" id="UP001159428"/>
    </source>
</evidence>
<gene>
    <name evidence="2" type="ORF">PMEA_00000721</name>
</gene>
<sequence length="228" mass="25682">MASSSTPSPGTQRKPKIPSDGRVSSLEKALLFTRAEMDRHIGKSGKHIVEGEHKSCGITSLLYEARKVNRKSKLNDFVEAVQKIDPTLGLVQTCELNTNDPVHTRFGESPAGSFGSYQFAFQESNFKVTCNLAPIQPASRASNSKPSYPSLPLDYLNDDFVLDLPYDLDILQNKLLDELKVTMLDAKKIEENTRGQHNCNAWTEERRYRFTASNFGKVSTRKRNHKKF</sequence>
<comment type="caution">
    <text evidence="2">The sequence shown here is derived from an EMBL/GenBank/DDBJ whole genome shotgun (WGS) entry which is preliminary data.</text>
</comment>
<dbReference type="EMBL" id="CALNXJ010000001">
    <property type="protein sequence ID" value="CAH3031894.1"/>
    <property type="molecule type" value="Genomic_DNA"/>
</dbReference>
<name>A0AAU9VNV9_9CNID</name>
<evidence type="ECO:0000313" key="2">
    <source>
        <dbReference type="EMBL" id="CAH3031894.1"/>
    </source>
</evidence>
<keyword evidence="3" id="KW-1185">Reference proteome</keyword>
<organism evidence="2 3">
    <name type="scientific">Pocillopora meandrina</name>
    <dbReference type="NCBI Taxonomy" id="46732"/>
    <lineage>
        <taxon>Eukaryota</taxon>
        <taxon>Metazoa</taxon>
        <taxon>Cnidaria</taxon>
        <taxon>Anthozoa</taxon>
        <taxon>Hexacorallia</taxon>
        <taxon>Scleractinia</taxon>
        <taxon>Astrocoeniina</taxon>
        <taxon>Pocilloporidae</taxon>
        <taxon>Pocillopora</taxon>
    </lineage>
</organism>
<dbReference type="Proteomes" id="UP001159428">
    <property type="component" value="Unassembled WGS sequence"/>
</dbReference>
<dbReference type="InterPro" id="IPR011604">
    <property type="entry name" value="PDDEXK-like_dom_sf"/>
</dbReference>
<accession>A0AAU9VNV9</accession>
<dbReference type="Gene3D" id="3.90.320.10">
    <property type="match status" value="1"/>
</dbReference>
<feature type="compositionally biased region" description="Polar residues" evidence="1">
    <location>
        <begin position="1"/>
        <end position="11"/>
    </location>
</feature>
<evidence type="ECO:0000256" key="1">
    <source>
        <dbReference type="SAM" id="MobiDB-lite"/>
    </source>
</evidence>
<reference evidence="2 3" key="1">
    <citation type="submission" date="2022-05" db="EMBL/GenBank/DDBJ databases">
        <authorList>
            <consortium name="Genoscope - CEA"/>
            <person name="William W."/>
        </authorList>
    </citation>
    <scope>NUCLEOTIDE SEQUENCE [LARGE SCALE GENOMIC DNA]</scope>
</reference>
<feature type="region of interest" description="Disordered" evidence="1">
    <location>
        <begin position="1"/>
        <end position="21"/>
    </location>
</feature>
<proteinExistence type="predicted"/>